<dbReference type="GO" id="GO:0003700">
    <property type="term" value="F:DNA-binding transcription factor activity"/>
    <property type="evidence" value="ECO:0007669"/>
    <property type="project" value="InterPro"/>
</dbReference>
<evidence type="ECO:0000256" key="1">
    <source>
        <dbReference type="ARBA" id="ARBA00009437"/>
    </source>
</evidence>
<dbReference type="AlphaFoldDB" id="A0A2N9AVQ6"/>
<comment type="similarity">
    <text evidence="1">Belongs to the LysR transcriptional regulatory family.</text>
</comment>
<dbReference type="PANTHER" id="PTHR30537">
    <property type="entry name" value="HTH-TYPE TRANSCRIPTIONAL REGULATOR"/>
    <property type="match status" value="1"/>
</dbReference>
<dbReference type="Pfam" id="PF03466">
    <property type="entry name" value="LysR_substrate"/>
    <property type="match status" value="1"/>
</dbReference>
<protein>
    <submittedName>
        <fullName evidence="6">HTH-type transcriptional regulator TrpI</fullName>
    </submittedName>
</protein>
<dbReference type="InterPro" id="IPR005119">
    <property type="entry name" value="LysR_subst-bd"/>
</dbReference>
<dbReference type="GO" id="GO:0043565">
    <property type="term" value="F:sequence-specific DNA binding"/>
    <property type="evidence" value="ECO:0007669"/>
    <property type="project" value="TreeGrafter"/>
</dbReference>
<dbReference type="InterPro" id="IPR058163">
    <property type="entry name" value="LysR-type_TF_proteobact-type"/>
</dbReference>
<dbReference type="Proteomes" id="UP000233769">
    <property type="component" value="Chromosome tk0001"/>
</dbReference>
<dbReference type="InterPro" id="IPR036388">
    <property type="entry name" value="WH-like_DNA-bd_sf"/>
</dbReference>
<gene>
    <name evidence="6" type="primary">trpI</name>
    <name evidence="6" type="ORF">TK0001_4807</name>
</gene>
<evidence type="ECO:0000259" key="5">
    <source>
        <dbReference type="PROSITE" id="PS50931"/>
    </source>
</evidence>
<evidence type="ECO:0000313" key="7">
    <source>
        <dbReference type="Proteomes" id="UP000233769"/>
    </source>
</evidence>
<dbReference type="Pfam" id="PF00126">
    <property type="entry name" value="HTH_1"/>
    <property type="match status" value="1"/>
</dbReference>
<dbReference type="InterPro" id="IPR000847">
    <property type="entry name" value="LysR_HTH_N"/>
</dbReference>
<dbReference type="GO" id="GO:0006351">
    <property type="term" value="P:DNA-templated transcription"/>
    <property type="evidence" value="ECO:0007669"/>
    <property type="project" value="TreeGrafter"/>
</dbReference>
<organism evidence="6 7">
    <name type="scientific">Methylorubrum extorquens</name>
    <name type="common">Methylobacterium dichloromethanicum</name>
    <name type="synonym">Methylobacterium extorquens</name>
    <dbReference type="NCBI Taxonomy" id="408"/>
    <lineage>
        <taxon>Bacteria</taxon>
        <taxon>Pseudomonadati</taxon>
        <taxon>Pseudomonadota</taxon>
        <taxon>Alphaproteobacteria</taxon>
        <taxon>Hyphomicrobiales</taxon>
        <taxon>Methylobacteriaceae</taxon>
        <taxon>Methylorubrum</taxon>
    </lineage>
</organism>
<dbReference type="SUPFAM" id="SSF46785">
    <property type="entry name" value="Winged helix' DNA-binding domain"/>
    <property type="match status" value="1"/>
</dbReference>
<keyword evidence="2" id="KW-0805">Transcription regulation</keyword>
<keyword evidence="4" id="KW-0804">Transcription</keyword>
<keyword evidence="3" id="KW-0238">DNA-binding</keyword>
<proteinExistence type="inferred from homology"/>
<reference evidence="7" key="1">
    <citation type="submission" date="2017-10" db="EMBL/GenBank/DDBJ databases">
        <authorList>
            <person name="Regsiter A."/>
            <person name="William W."/>
        </authorList>
    </citation>
    <scope>NUCLEOTIDE SEQUENCE [LARGE SCALE GENOMIC DNA]</scope>
</reference>
<name>A0A2N9AVQ6_METEX</name>
<dbReference type="Gene3D" id="3.40.190.10">
    <property type="entry name" value="Periplasmic binding protein-like II"/>
    <property type="match status" value="2"/>
</dbReference>
<dbReference type="PROSITE" id="PS50931">
    <property type="entry name" value="HTH_LYSR"/>
    <property type="match status" value="1"/>
</dbReference>
<sequence length="308" mass="33386">MLSDHDGELSSQIEPARLPSLNALRCFDAAARLGSFTGAATALHLTPGAISRAVGLLEKELGFALFERRSRRVFLTDAGRGLARAVRDGFASMEDAIRSLKAAQRDAPLVLSCEPTLLMRWLIPRLPQFEAIHPNLSLHLVAGCGPVRLEGGVDLAIRRNDFAPAQALHAHPLFDERIGAVCRVDQVETFFEADTGGHPVVRAGAPLLHSRNRLDAWQTWHRLTGGSVSDGRAQVFDHFYFSLQAAVAGIGVAIGPWQLVRDDIASGILCAPCGFIEDGSRYELLAPRPIEPGHPHAPLLNWLRASGL</sequence>
<dbReference type="Gene3D" id="1.10.10.10">
    <property type="entry name" value="Winged helix-like DNA-binding domain superfamily/Winged helix DNA-binding domain"/>
    <property type="match status" value="1"/>
</dbReference>
<evidence type="ECO:0000256" key="3">
    <source>
        <dbReference type="ARBA" id="ARBA00023125"/>
    </source>
</evidence>
<accession>A0A2N9AVQ6</accession>
<evidence type="ECO:0000313" key="6">
    <source>
        <dbReference type="EMBL" id="SOR31392.1"/>
    </source>
</evidence>
<dbReference type="PANTHER" id="PTHR30537:SF74">
    <property type="entry name" value="HTH-TYPE TRANSCRIPTIONAL REGULATOR TRPI"/>
    <property type="match status" value="1"/>
</dbReference>
<feature type="domain" description="HTH lysR-type" evidence="5">
    <location>
        <begin position="19"/>
        <end position="76"/>
    </location>
</feature>
<dbReference type="PRINTS" id="PR00039">
    <property type="entry name" value="HTHLYSR"/>
</dbReference>
<evidence type="ECO:0000256" key="4">
    <source>
        <dbReference type="ARBA" id="ARBA00023163"/>
    </source>
</evidence>
<dbReference type="EMBL" id="LT962688">
    <property type="protein sequence ID" value="SOR31392.1"/>
    <property type="molecule type" value="Genomic_DNA"/>
</dbReference>
<dbReference type="InterPro" id="IPR036390">
    <property type="entry name" value="WH_DNA-bd_sf"/>
</dbReference>
<evidence type="ECO:0000256" key="2">
    <source>
        <dbReference type="ARBA" id="ARBA00023015"/>
    </source>
</evidence>
<dbReference type="SUPFAM" id="SSF53850">
    <property type="entry name" value="Periplasmic binding protein-like II"/>
    <property type="match status" value="1"/>
</dbReference>